<evidence type="ECO:0000259" key="2">
    <source>
        <dbReference type="PROSITE" id="PS50206"/>
    </source>
</evidence>
<evidence type="ECO:0000256" key="1">
    <source>
        <dbReference type="SAM" id="SignalP"/>
    </source>
</evidence>
<dbReference type="VEuPathDB" id="CryptoDB:Vbra_14998"/>
<feature type="signal peptide" evidence="1">
    <location>
        <begin position="1"/>
        <end position="19"/>
    </location>
</feature>
<dbReference type="PANTHER" id="PTHR45431:SF3">
    <property type="entry name" value="RHODANESE-LIKE DOMAIN-CONTAINING PROTEIN 15, CHLOROPLASTIC"/>
    <property type="match status" value="1"/>
</dbReference>
<dbReference type="PROSITE" id="PS50206">
    <property type="entry name" value="RHODANESE_3"/>
    <property type="match status" value="1"/>
</dbReference>
<dbReference type="OrthoDB" id="566238at2759"/>
<dbReference type="InterPro" id="IPR001763">
    <property type="entry name" value="Rhodanese-like_dom"/>
</dbReference>
<dbReference type="SUPFAM" id="SSF52821">
    <property type="entry name" value="Rhodanese/Cell cycle control phosphatase"/>
    <property type="match status" value="1"/>
</dbReference>
<keyword evidence="4" id="KW-1185">Reference proteome</keyword>
<dbReference type="EMBL" id="CDMY01000405">
    <property type="protein sequence ID" value="CEM10737.1"/>
    <property type="molecule type" value="Genomic_DNA"/>
</dbReference>
<reference evidence="3 4" key="1">
    <citation type="submission" date="2014-11" db="EMBL/GenBank/DDBJ databases">
        <authorList>
            <person name="Zhu J."/>
            <person name="Qi W."/>
            <person name="Song R."/>
        </authorList>
    </citation>
    <scope>NUCLEOTIDE SEQUENCE [LARGE SCALE GENOMIC DNA]</scope>
</reference>
<dbReference type="Gene3D" id="3.40.250.10">
    <property type="entry name" value="Rhodanese-like domain"/>
    <property type="match status" value="1"/>
</dbReference>
<dbReference type="CDD" id="cd00158">
    <property type="entry name" value="RHOD"/>
    <property type="match status" value="1"/>
</dbReference>
<keyword evidence="1" id="KW-0732">Signal</keyword>
<dbReference type="Proteomes" id="UP000041254">
    <property type="component" value="Unassembled WGS sequence"/>
</dbReference>
<gene>
    <name evidence="3" type="ORF">Vbra_14998</name>
</gene>
<name>A0A0G4FCU5_VITBC</name>
<feature type="domain" description="Rhodanese" evidence="2">
    <location>
        <begin position="128"/>
        <end position="223"/>
    </location>
</feature>
<dbReference type="Pfam" id="PF00581">
    <property type="entry name" value="Rhodanese"/>
    <property type="match status" value="1"/>
</dbReference>
<protein>
    <recommendedName>
        <fullName evidence="2">Rhodanese domain-containing protein</fullName>
    </recommendedName>
</protein>
<dbReference type="InterPro" id="IPR036873">
    <property type="entry name" value="Rhodanese-like_dom_sf"/>
</dbReference>
<evidence type="ECO:0000313" key="4">
    <source>
        <dbReference type="Proteomes" id="UP000041254"/>
    </source>
</evidence>
<accession>A0A0G4FCU5</accession>
<organism evidence="3 4">
    <name type="scientific">Vitrella brassicaformis (strain CCMP3155)</name>
    <dbReference type="NCBI Taxonomy" id="1169540"/>
    <lineage>
        <taxon>Eukaryota</taxon>
        <taxon>Sar</taxon>
        <taxon>Alveolata</taxon>
        <taxon>Colpodellida</taxon>
        <taxon>Vitrellaceae</taxon>
        <taxon>Vitrella</taxon>
    </lineage>
</organism>
<dbReference type="AlphaFoldDB" id="A0A0G4FCU5"/>
<dbReference type="SMART" id="SM00450">
    <property type="entry name" value="RHOD"/>
    <property type="match status" value="1"/>
</dbReference>
<evidence type="ECO:0000313" key="3">
    <source>
        <dbReference type="EMBL" id="CEM10737.1"/>
    </source>
</evidence>
<proteinExistence type="predicted"/>
<dbReference type="InterPro" id="IPR052367">
    <property type="entry name" value="Thiosulfate_ST/Rhodanese-like"/>
</dbReference>
<sequence length="226" mass="24666">MMTSVLAAILLISPLACRAAVLDDAAFVSPVSKPLQRLHKRHAPPSSRQGMTMYHPWSSTETIMFPKPGLESAIPTFEPYTPEWDAYQLTTGKASYMDYLPLMAVATAMALYLWTPPVATADDILKDYEKGAVLLDVRTPSEYQRGSAPGALNMPMPVLVSTLNAHQPVAAASGGPLIDKDTEIVVFCWEGVRSSMATKALQQAGYNNVKLGGAWWRVKDIIEGRQ</sequence>
<feature type="chain" id="PRO_5005189095" description="Rhodanese domain-containing protein" evidence="1">
    <location>
        <begin position="20"/>
        <end position="226"/>
    </location>
</feature>
<dbReference type="PANTHER" id="PTHR45431">
    <property type="entry name" value="RHODANESE-LIKE DOMAIN-CONTAINING PROTEIN 15, CHLOROPLASTIC"/>
    <property type="match status" value="1"/>
</dbReference>
<dbReference type="InParanoid" id="A0A0G4FCU5"/>